<keyword evidence="5 8" id="KW-0418">Kinase</keyword>
<dbReference type="eggNOG" id="COG0351">
    <property type="taxonomic scope" value="Bacteria"/>
</dbReference>
<comment type="pathway">
    <text evidence="1">Cofactor biosynthesis; thiamine diphosphate biosynthesis.</text>
</comment>
<evidence type="ECO:0000313" key="8">
    <source>
        <dbReference type="EMBL" id="EHQ30294.1"/>
    </source>
</evidence>
<gene>
    <name evidence="8" type="ORF">Mucpa_6238</name>
</gene>
<dbReference type="InterPro" id="IPR029056">
    <property type="entry name" value="Ribokinase-like"/>
</dbReference>
<dbReference type="SUPFAM" id="SSF53613">
    <property type="entry name" value="Ribokinase-like"/>
    <property type="match status" value="1"/>
</dbReference>
<dbReference type="CDD" id="cd01169">
    <property type="entry name" value="HMPP_kinase"/>
    <property type="match status" value="1"/>
</dbReference>
<evidence type="ECO:0000256" key="4">
    <source>
        <dbReference type="ARBA" id="ARBA00022741"/>
    </source>
</evidence>
<evidence type="ECO:0000256" key="5">
    <source>
        <dbReference type="ARBA" id="ARBA00022777"/>
    </source>
</evidence>
<keyword evidence="4" id="KW-0547">Nucleotide-binding</keyword>
<keyword evidence="6" id="KW-0067">ATP-binding</keyword>
<evidence type="ECO:0000313" key="9">
    <source>
        <dbReference type="Proteomes" id="UP000002774"/>
    </source>
</evidence>
<protein>
    <recommendedName>
        <fullName evidence="2">hydroxymethylpyrimidine kinase</fullName>
        <ecNumber evidence="2">2.7.1.49</ecNumber>
    </recommendedName>
</protein>
<keyword evidence="9" id="KW-1185">Reference proteome</keyword>
<dbReference type="AlphaFoldDB" id="H1Y3N2"/>
<dbReference type="GO" id="GO:0008902">
    <property type="term" value="F:hydroxymethylpyrimidine kinase activity"/>
    <property type="evidence" value="ECO:0007669"/>
    <property type="project" value="UniProtKB-EC"/>
</dbReference>
<dbReference type="InterPro" id="IPR013749">
    <property type="entry name" value="PM/HMP-P_kinase-1"/>
</dbReference>
<dbReference type="STRING" id="714943.Mucpa_6238"/>
<sequence length="277" mass="29339">MKKFKYTSVLTIAGSDSGGGAGIQADLKTFAALGCYGTSAITAITVQNTLGVTAIHSIPPEIVAGQITAVMDDIKPLAIKIGMIHSAELALAIATTLKNYPHIPVVLDPVMVATSGDQLIEHDTIGLLKKELFPLATLLTPNLDETALLTGKRVNNVTDMQNAAAELLKKGCKAVLIKGGHLQGDTLYNFYLDQNADQELFSSVAVQSRNTHGTGCTLSSAIAAFLARGNSLKNAIIQAQHYIHQAIEQGAQVVTGQGHGPVNHFFNPQIAIQYELE</sequence>
<keyword evidence="3" id="KW-0808">Transferase</keyword>
<proteinExistence type="predicted"/>
<accession>H1Y3N2</accession>
<dbReference type="PANTHER" id="PTHR20858">
    <property type="entry name" value="PHOSPHOMETHYLPYRIMIDINE KINASE"/>
    <property type="match status" value="1"/>
</dbReference>
<dbReference type="HOGENOM" id="CLU_020520_0_1_10"/>
<evidence type="ECO:0000256" key="6">
    <source>
        <dbReference type="ARBA" id="ARBA00022840"/>
    </source>
</evidence>
<dbReference type="PANTHER" id="PTHR20858:SF17">
    <property type="entry name" value="HYDROXYMETHYLPYRIMIDINE_PHOSPHOMETHYLPYRIMIDINE KINASE THI20-RELATED"/>
    <property type="match status" value="1"/>
</dbReference>
<dbReference type="GO" id="GO:0008972">
    <property type="term" value="F:phosphomethylpyrimidine kinase activity"/>
    <property type="evidence" value="ECO:0007669"/>
    <property type="project" value="InterPro"/>
</dbReference>
<dbReference type="GO" id="GO:0005829">
    <property type="term" value="C:cytosol"/>
    <property type="evidence" value="ECO:0007669"/>
    <property type="project" value="TreeGrafter"/>
</dbReference>
<reference evidence="8" key="1">
    <citation type="submission" date="2011-09" db="EMBL/GenBank/DDBJ databases">
        <title>The permanent draft genome of Mucilaginibacter paludis DSM 18603.</title>
        <authorList>
            <consortium name="US DOE Joint Genome Institute (JGI-PGF)"/>
            <person name="Lucas S."/>
            <person name="Han J."/>
            <person name="Lapidus A."/>
            <person name="Bruce D."/>
            <person name="Goodwin L."/>
            <person name="Pitluck S."/>
            <person name="Peters L."/>
            <person name="Kyrpides N."/>
            <person name="Mavromatis K."/>
            <person name="Ivanova N."/>
            <person name="Mikhailova N."/>
            <person name="Held B."/>
            <person name="Detter J.C."/>
            <person name="Tapia R."/>
            <person name="Han C."/>
            <person name="Land M."/>
            <person name="Hauser L."/>
            <person name="Markowitz V."/>
            <person name="Cheng J.-F."/>
            <person name="Hugenholtz P."/>
            <person name="Woyke T."/>
            <person name="Wu D."/>
            <person name="Tindall B."/>
            <person name="Brambilla E."/>
            <person name="Klenk H.-P."/>
            <person name="Eisen J.A."/>
        </authorList>
    </citation>
    <scope>NUCLEOTIDE SEQUENCE [LARGE SCALE GENOMIC DNA]</scope>
    <source>
        <strain evidence="8">DSM 18603</strain>
    </source>
</reference>
<dbReference type="FunFam" id="3.40.1190.20:FF:000003">
    <property type="entry name" value="Phosphomethylpyrimidine kinase ThiD"/>
    <property type="match status" value="1"/>
</dbReference>
<dbReference type="InterPro" id="IPR004399">
    <property type="entry name" value="HMP/HMP-P_kinase_dom"/>
</dbReference>
<organism evidence="8 9">
    <name type="scientific">Mucilaginibacter paludis DSM 18603</name>
    <dbReference type="NCBI Taxonomy" id="714943"/>
    <lineage>
        <taxon>Bacteria</taxon>
        <taxon>Pseudomonadati</taxon>
        <taxon>Bacteroidota</taxon>
        <taxon>Sphingobacteriia</taxon>
        <taxon>Sphingobacteriales</taxon>
        <taxon>Sphingobacteriaceae</taxon>
        <taxon>Mucilaginibacter</taxon>
    </lineage>
</organism>
<evidence type="ECO:0000259" key="7">
    <source>
        <dbReference type="Pfam" id="PF08543"/>
    </source>
</evidence>
<dbReference type="OrthoDB" id="9810880at2"/>
<dbReference type="GO" id="GO:0009228">
    <property type="term" value="P:thiamine biosynthetic process"/>
    <property type="evidence" value="ECO:0007669"/>
    <property type="project" value="InterPro"/>
</dbReference>
<evidence type="ECO:0000256" key="3">
    <source>
        <dbReference type="ARBA" id="ARBA00022679"/>
    </source>
</evidence>
<evidence type="ECO:0000256" key="2">
    <source>
        <dbReference type="ARBA" id="ARBA00012135"/>
    </source>
</evidence>
<name>H1Y3N2_9SPHI</name>
<dbReference type="EC" id="2.7.1.49" evidence="2"/>
<dbReference type="EMBL" id="CM001403">
    <property type="protein sequence ID" value="EHQ30294.1"/>
    <property type="molecule type" value="Genomic_DNA"/>
</dbReference>
<dbReference type="Proteomes" id="UP000002774">
    <property type="component" value="Chromosome"/>
</dbReference>
<dbReference type="GO" id="GO:0005524">
    <property type="term" value="F:ATP binding"/>
    <property type="evidence" value="ECO:0007669"/>
    <property type="project" value="UniProtKB-KW"/>
</dbReference>
<dbReference type="NCBIfam" id="TIGR00097">
    <property type="entry name" value="HMP-P_kinase"/>
    <property type="match status" value="1"/>
</dbReference>
<evidence type="ECO:0000256" key="1">
    <source>
        <dbReference type="ARBA" id="ARBA00004948"/>
    </source>
</evidence>
<dbReference type="Pfam" id="PF08543">
    <property type="entry name" value="Phos_pyr_kin"/>
    <property type="match status" value="1"/>
</dbReference>
<feature type="domain" description="Pyridoxamine kinase/Phosphomethylpyrimidine kinase" evidence="7">
    <location>
        <begin position="16"/>
        <end position="263"/>
    </location>
</feature>
<dbReference type="Gene3D" id="3.40.1190.20">
    <property type="match status" value="1"/>
</dbReference>
<dbReference type="RefSeq" id="WP_008511904.1">
    <property type="nucleotide sequence ID" value="NZ_CM001403.1"/>
</dbReference>